<dbReference type="GO" id="GO:0006355">
    <property type="term" value="P:regulation of DNA-templated transcription"/>
    <property type="evidence" value="ECO:0007669"/>
    <property type="project" value="InterPro"/>
</dbReference>
<dbReference type="PROSITE" id="PS50110">
    <property type="entry name" value="RESPONSE_REGULATORY"/>
    <property type="match status" value="1"/>
</dbReference>
<dbReference type="Pfam" id="PF00072">
    <property type="entry name" value="Response_reg"/>
    <property type="match status" value="1"/>
</dbReference>
<evidence type="ECO:0000259" key="6">
    <source>
        <dbReference type="PROSITE" id="PS50110"/>
    </source>
</evidence>
<dbReference type="OrthoDB" id="5242883at2"/>
<accession>A0A087BI40</accession>
<dbReference type="InterPro" id="IPR000792">
    <property type="entry name" value="Tscrpt_reg_LuxR_C"/>
</dbReference>
<dbReference type="InterPro" id="IPR036388">
    <property type="entry name" value="WH-like_DNA-bd_sf"/>
</dbReference>
<gene>
    <name evidence="7" type="ORF">BMERY_0102</name>
</gene>
<dbReference type="CDD" id="cd06170">
    <property type="entry name" value="LuxR_C_like"/>
    <property type="match status" value="1"/>
</dbReference>
<dbReference type="Gene3D" id="1.10.10.10">
    <property type="entry name" value="Winged helix-like DNA-binding domain superfamily/Winged helix DNA-binding domain"/>
    <property type="match status" value="1"/>
</dbReference>
<dbReference type="InterPro" id="IPR011006">
    <property type="entry name" value="CheY-like_superfamily"/>
</dbReference>
<feature type="domain" description="HTH luxR-type" evidence="5">
    <location>
        <begin position="149"/>
        <end position="215"/>
    </location>
</feature>
<dbReference type="InterPro" id="IPR001789">
    <property type="entry name" value="Sig_transdc_resp-reg_receiver"/>
</dbReference>
<dbReference type="CDD" id="cd00156">
    <property type="entry name" value="REC"/>
    <property type="match status" value="1"/>
</dbReference>
<reference evidence="7 8" key="1">
    <citation type="submission" date="2014-03" db="EMBL/GenBank/DDBJ databases">
        <title>Genomics of Bifidobacteria.</title>
        <authorList>
            <person name="Ventura M."/>
            <person name="Milani C."/>
            <person name="Lugli G.A."/>
        </authorList>
    </citation>
    <scope>NUCLEOTIDE SEQUENCE [LARGE SCALE GENOMIC DNA]</scope>
    <source>
        <strain evidence="7 8">LMG 11341</strain>
    </source>
</reference>
<dbReference type="STRING" id="78345.BMERY_0102"/>
<feature type="domain" description="Response regulatory" evidence="6">
    <location>
        <begin position="11"/>
        <end position="130"/>
    </location>
</feature>
<keyword evidence="4" id="KW-0597">Phosphoprotein</keyword>
<dbReference type="GO" id="GO:0003677">
    <property type="term" value="F:DNA binding"/>
    <property type="evidence" value="ECO:0007669"/>
    <property type="project" value="UniProtKB-KW"/>
</dbReference>
<dbReference type="EMBL" id="JGZC01000005">
    <property type="protein sequence ID" value="KFI70690.1"/>
    <property type="molecule type" value="Genomic_DNA"/>
</dbReference>
<protein>
    <submittedName>
        <fullName evidence="7">Transcriptional regulator, LuxR family protein</fullName>
    </submittedName>
</protein>
<evidence type="ECO:0000256" key="3">
    <source>
        <dbReference type="ARBA" id="ARBA00023163"/>
    </source>
</evidence>
<dbReference type="SUPFAM" id="SSF52172">
    <property type="entry name" value="CheY-like"/>
    <property type="match status" value="1"/>
</dbReference>
<name>A0A087BI40_9BIFI</name>
<evidence type="ECO:0000256" key="2">
    <source>
        <dbReference type="ARBA" id="ARBA00023125"/>
    </source>
</evidence>
<dbReference type="PANTHER" id="PTHR43214:SF24">
    <property type="entry name" value="TRANSCRIPTIONAL REGULATORY PROTEIN NARL-RELATED"/>
    <property type="match status" value="1"/>
</dbReference>
<comment type="caution">
    <text evidence="7">The sequence shown here is derived from an EMBL/GenBank/DDBJ whole genome shotgun (WGS) entry which is preliminary data.</text>
</comment>
<dbReference type="SUPFAM" id="SSF46894">
    <property type="entry name" value="C-terminal effector domain of the bipartite response regulators"/>
    <property type="match status" value="1"/>
</dbReference>
<dbReference type="AlphaFoldDB" id="A0A087BI40"/>
<dbReference type="InterPro" id="IPR039420">
    <property type="entry name" value="WalR-like"/>
</dbReference>
<keyword evidence="8" id="KW-1185">Reference proteome</keyword>
<dbReference type="InterPro" id="IPR016032">
    <property type="entry name" value="Sig_transdc_resp-reg_C-effctor"/>
</dbReference>
<keyword evidence="3" id="KW-0804">Transcription</keyword>
<feature type="modified residue" description="4-aspartylphosphate" evidence="4">
    <location>
        <position position="65"/>
    </location>
</feature>
<dbReference type="eggNOG" id="COG2197">
    <property type="taxonomic scope" value="Bacteria"/>
</dbReference>
<dbReference type="PANTHER" id="PTHR43214">
    <property type="entry name" value="TWO-COMPONENT RESPONSE REGULATOR"/>
    <property type="match status" value="1"/>
</dbReference>
<keyword evidence="1" id="KW-0805">Transcription regulation</keyword>
<evidence type="ECO:0000313" key="7">
    <source>
        <dbReference type="EMBL" id="KFI70690.1"/>
    </source>
</evidence>
<dbReference type="Proteomes" id="UP000029060">
    <property type="component" value="Unassembled WGS sequence"/>
</dbReference>
<sequence length="220" mass="24491">MPNGRRNVPKRIALVDNDELALRVLDSLVSDHLPGLYVAWQSTSGLEAVSECSGQNGHYDLLMLDMSMEDMQGASVCRRIRCKNRYLPILGMTSFSLNRYRNAMIEAGAQGLIGKEDLNRMAGAMAHALNGVVMEGFETPQGAYYRIRNSAEGARLTPTEETVIELASNVGLRDDEIAERLHVAPATVRKHMQNLTRKLGCRTSRQAVSLWLRNHEHDGQ</sequence>
<dbReference type="Gene3D" id="3.40.50.2300">
    <property type="match status" value="1"/>
</dbReference>
<dbReference type="SMART" id="SM00421">
    <property type="entry name" value="HTH_LUXR"/>
    <property type="match status" value="1"/>
</dbReference>
<dbReference type="Pfam" id="PF00196">
    <property type="entry name" value="GerE"/>
    <property type="match status" value="1"/>
</dbReference>
<proteinExistence type="predicted"/>
<keyword evidence="2" id="KW-0238">DNA-binding</keyword>
<dbReference type="RefSeq" id="WP_033523647.1">
    <property type="nucleotide sequence ID" value="NZ_CAMGZS010000003.1"/>
</dbReference>
<evidence type="ECO:0000256" key="4">
    <source>
        <dbReference type="PROSITE-ProRule" id="PRU00169"/>
    </source>
</evidence>
<organism evidence="7 8">
    <name type="scientific">Bifidobacterium merycicum</name>
    <dbReference type="NCBI Taxonomy" id="78345"/>
    <lineage>
        <taxon>Bacteria</taxon>
        <taxon>Bacillati</taxon>
        <taxon>Actinomycetota</taxon>
        <taxon>Actinomycetes</taxon>
        <taxon>Bifidobacteriales</taxon>
        <taxon>Bifidobacteriaceae</taxon>
        <taxon>Bifidobacterium</taxon>
    </lineage>
</organism>
<dbReference type="PROSITE" id="PS50043">
    <property type="entry name" value="HTH_LUXR_2"/>
    <property type="match status" value="1"/>
</dbReference>
<evidence type="ECO:0000259" key="5">
    <source>
        <dbReference type="PROSITE" id="PS50043"/>
    </source>
</evidence>
<dbReference type="GO" id="GO:0000160">
    <property type="term" value="P:phosphorelay signal transduction system"/>
    <property type="evidence" value="ECO:0007669"/>
    <property type="project" value="InterPro"/>
</dbReference>
<evidence type="ECO:0000313" key="8">
    <source>
        <dbReference type="Proteomes" id="UP000029060"/>
    </source>
</evidence>
<dbReference type="SMART" id="SM00448">
    <property type="entry name" value="REC"/>
    <property type="match status" value="1"/>
</dbReference>
<evidence type="ECO:0000256" key="1">
    <source>
        <dbReference type="ARBA" id="ARBA00023015"/>
    </source>
</evidence>